<keyword evidence="11" id="KW-0762">Sugar transport</keyword>
<feature type="transmembrane region" description="Helical" evidence="9">
    <location>
        <begin position="364"/>
        <end position="387"/>
    </location>
</feature>
<dbReference type="FunFam" id="1.20.1250.20:FF:001511">
    <property type="entry name" value="Solute carrier family 2, facilitated glucose transporter member 5"/>
    <property type="match status" value="1"/>
</dbReference>
<dbReference type="GO" id="GO:0005353">
    <property type="term" value="F:fructose transmembrane transporter activity"/>
    <property type="evidence" value="ECO:0007669"/>
    <property type="project" value="UniProtKB-ARBA"/>
</dbReference>
<dbReference type="PROSITE" id="PS50850">
    <property type="entry name" value="MFS"/>
    <property type="match status" value="1"/>
</dbReference>
<dbReference type="Gene3D" id="1.20.1250.20">
    <property type="entry name" value="MFS general substrate transporter like domains"/>
    <property type="match status" value="1"/>
</dbReference>
<dbReference type="InterPro" id="IPR020846">
    <property type="entry name" value="MFS_dom"/>
</dbReference>
<reference evidence="11 12" key="2">
    <citation type="submission" date="2019-01" db="EMBL/GenBank/DDBJ databases">
        <title>The decoding of complex shrimp genome reveals the adaptation for benthos swimmer, frequently molting mechanism and breeding impact on genome.</title>
        <authorList>
            <person name="Sun Y."/>
            <person name="Gao Y."/>
            <person name="Yu Y."/>
        </authorList>
    </citation>
    <scope>NUCLEOTIDE SEQUENCE [LARGE SCALE GENOMIC DNA]</scope>
    <source>
        <tissue evidence="11">Muscle</tissue>
    </source>
</reference>
<feature type="region of interest" description="Disordered" evidence="8">
    <location>
        <begin position="489"/>
        <end position="511"/>
    </location>
</feature>
<dbReference type="InterPro" id="IPR003663">
    <property type="entry name" value="Sugar/inositol_transpt"/>
</dbReference>
<dbReference type="STRING" id="6689.A0A3R7P1P5"/>
<dbReference type="AlphaFoldDB" id="A0A3R7P1P5"/>
<feature type="transmembrane region" description="Helical" evidence="9">
    <location>
        <begin position="431"/>
        <end position="451"/>
    </location>
</feature>
<evidence type="ECO:0000256" key="4">
    <source>
        <dbReference type="ARBA" id="ARBA00022692"/>
    </source>
</evidence>
<evidence type="ECO:0000313" key="11">
    <source>
        <dbReference type="EMBL" id="ROT72972.1"/>
    </source>
</evidence>
<feature type="transmembrane region" description="Helical" evidence="9">
    <location>
        <begin position="28"/>
        <end position="49"/>
    </location>
</feature>
<keyword evidence="3" id="KW-1003">Cell membrane</keyword>
<feature type="transmembrane region" description="Helical" evidence="9">
    <location>
        <begin position="299"/>
        <end position="325"/>
    </location>
</feature>
<feature type="compositionally biased region" description="Polar residues" evidence="8">
    <location>
        <begin position="494"/>
        <end position="508"/>
    </location>
</feature>
<evidence type="ECO:0000256" key="2">
    <source>
        <dbReference type="ARBA" id="ARBA00022448"/>
    </source>
</evidence>
<dbReference type="InterPro" id="IPR036259">
    <property type="entry name" value="MFS_trans_sf"/>
</dbReference>
<dbReference type="PRINTS" id="PR00171">
    <property type="entry name" value="SUGRTRNSPORT"/>
</dbReference>
<gene>
    <name evidence="11" type="ORF">C7M84_008639</name>
</gene>
<evidence type="ECO:0000256" key="8">
    <source>
        <dbReference type="SAM" id="MobiDB-lite"/>
    </source>
</evidence>
<dbReference type="PANTHER" id="PTHR23503">
    <property type="entry name" value="SOLUTE CARRIER FAMILY 2"/>
    <property type="match status" value="1"/>
</dbReference>
<dbReference type="Proteomes" id="UP000283509">
    <property type="component" value="Unassembled WGS sequence"/>
</dbReference>
<dbReference type="SUPFAM" id="SSF103473">
    <property type="entry name" value="MFS general substrate transporter"/>
    <property type="match status" value="1"/>
</dbReference>
<evidence type="ECO:0000256" key="5">
    <source>
        <dbReference type="ARBA" id="ARBA00022989"/>
    </source>
</evidence>
<protein>
    <submittedName>
        <fullName evidence="11">Solute carrier family 2, facilitated glucose transporter member 3</fullName>
    </submittedName>
</protein>
<dbReference type="GO" id="GO:1990539">
    <property type="term" value="P:fructose import across plasma membrane"/>
    <property type="evidence" value="ECO:0007669"/>
    <property type="project" value="UniProtKB-ARBA"/>
</dbReference>
<evidence type="ECO:0000256" key="6">
    <source>
        <dbReference type="ARBA" id="ARBA00023136"/>
    </source>
</evidence>
<keyword evidence="4 9" id="KW-0812">Transmembrane</keyword>
<feature type="transmembrane region" description="Helical" evidence="9">
    <location>
        <begin position="117"/>
        <end position="138"/>
    </location>
</feature>
<sequence>MTEKELLRQSDSTFAPPETKNSERGGRVTIWVLVALFTAVVGSSVPAGYSLGVINTPQEIIRSWLQVTVYQRYGITLTASEEVSLWAVIVTLYVVGAIIGAPIGATVADKIGRRMALLFNHLLLLATALVLALCKGTGSVEMLFIGRFTSGLCSGLSTSLVPLYLSEIAPASWKGVMGVTFPMGMCIGVLVSQIMGMDSILGTIDHWNYLLAAYAVFVAMALLLHPALPESPAFCYINAQDEVRGRRELRRLYGKDDKFIEAEETALKVMAGMKNKAQDESSGWTFSQMILNPKYRMSLAIAMVFNAGQQFSGINAVFFYSTLIFRSAGLDIQQSQGASIGAGVINCIMALAAAPLIKYCRRRVLLMTSIVLCIVCQIGLMISLQLISEHRSASFVAIGALMAYVLFYGMGLGPVPFMIATELFPSGPRSVGISIGSTSNWMSNLVVGLTFPLLQVQFGELSFSFFIASSILMFIFVFRFLPETLGRDEPPSPQSSFEFITDSDNLETPPSDVLKNMI</sequence>
<feature type="transmembrane region" description="Helical" evidence="9">
    <location>
        <begin position="337"/>
        <end position="357"/>
    </location>
</feature>
<dbReference type="InterPro" id="IPR045263">
    <property type="entry name" value="GLUT"/>
</dbReference>
<feature type="transmembrane region" description="Helical" evidence="9">
    <location>
        <begin position="463"/>
        <end position="481"/>
    </location>
</feature>
<evidence type="ECO:0000256" key="1">
    <source>
        <dbReference type="ARBA" id="ARBA00004651"/>
    </source>
</evidence>
<feature type="transmembrane region" description="Helical" evidence="9">
    <location>
        <begin position="207"/>
        <end position="224"/>
    </location>
</feature>
<feature type="transmembrane region" description="Helical" evidence="9">
    <location>
        <begin position="176"/>
        <end position="195"/>
    </location>
</feature>
<proteinExistence type="inferred from homology"/>
<dbReference type="InterPro" id="IPR005828">
    <property type="entry name" value="MFS_sugar_transport-like"/>
</dbReference>
<dbReference type="EMBL" id="QCYY01002086">
    <property type="protein sequence ID" value="ROT72972.1"/>
    <property type="molecule type" value="Genomic_DNA"/>
</dbReference>
<feature type="transmembrane region" description="Helical" evidence="9">
    <location>
        <begin position="393"/>
        <end position="419"/>
    </location>
</feature>
<name>A0A3R7P1P5_PENVA</name>
<comment type="similarity">
    <text evidence="7">Belongs to the major facilitator superfamily. Sugar transporter (TC 2.A.1.1) family.</text>
</comment>
<keyword evidence="5 9" id="KW-1133">Transmembrane helix</keyword>
<accession>A0A3R7P1P5</accession>
<reference evidence="11 12" key="1">
    <citation type="submission" date="2018-04" db="EMBL/GenBank/DDBJ databases">
        <authorList>
            <person name="Zhang X."/>
            <person name="Yuan J."/>
            <person name="Li F."/>
            <person name="Xiang J."/>
        </authorList>
    </citation>
    <scope>NUCLEOTIDE SEQUENCE [LARGE SCALE GENOMIC DNA]</scope>
    <source>
        <tissue evidence="11">Muscle</tissue>
    </source>
</reference>
<keyword evidence="6 9" id="KW-0472">Membrane</keyword>
<feature type="transmembrane region" description="Helical" evidence="9">
    <location>
        <begin position="144"/>
        <end position="164"/>
    </location>
</feature>
<feature type="region of interest" description="Disordered" evidence="8">
    <location>
        <begin position="1"/>
        <end position="23"/>
    </location>
</feature>
<evidence type="ECO:0000256" key="7">
    <source>
        <dbReference type="RuleBase" id="RU003346"/>
    </source>
</evidence>
<dbReference type="GO" id="GO:0005886">
    <property type="term" value="C:plasma membrane"/>
    <property type="evidence" value="ECO:0007669"/>
    <property type="project" value="UniProtKB-SubCell"/>
</dbReference>
<comment type="subcellular location">
    <subcellularLocation>
        <location evidence="1">Cell membrane</location>
        <topology evidence="1">Multi-pass membrane protein</topology>
    </subcellularLocation>
</comment>
<evidence type="ECO:0000313" key="12">
    <source>
        <dbReference type="Proteomes" id="UP000283509"/>
    </source>
</evidence>
<organism evidence="11 12">
    <name type="scientific">Penaeus vannamei</name>
    <name type="common">Whiteleg shrimp</name>
    <name type="synonym">Litopenaeus vannamei</name>
    <dbReference type="NCBI Taxonomy" id="6689"/>
    <lineage>
        <taxon>Eukaryota</taxon>
        <taxon>Metazoa</taxon>
        <taxon>Ecdysozoa</taxon>
        <taxon>Arthropoda</taxon>
        <taxon>Crustacea</taxon>
        <taxon>Multicrustacea</taxon>
        <taxon>Malacostraca</taxon>
        <taxon>Eumalacostraca</taxon>
        <taxon>Eucarida</taxon>
        <taxon>Decapoda</taxon>
        <taxon>Dendrobranchiata</taxon>
        <taxon>Penaeoidea</taxon>
        <taxon>Penaeidae</taxon>
        <taxon>Penaeus</taxon>
    </lineage>
</organism>
<evidence type="ECO:0000256" key="9">
    <source>
        <dbReference type="SAM" id="Phobius"/>
    </source>
</evidence>
<keyword evidence="12" id="KW-1185">Reference proteome</keyword>
<keyword evidence="2 7" id="KW-0813">Transport</keyword>
<dbReference type="Pfam" id="PF00083">
    <property type="entry name" value="Sugar_tr"/>
    <property type="match status" value="1"/>
</dbReference>
<feature type="transmembrane region" description="Helical" evidence="9">
    <location>
        <begin position="83"/>
        <end position="105"/>
    </location>
</feature>
<feature type="domain" description="Major facilitator superfamily (MFS) profile" evidence="10">
    <location>
        <begin position="36"/>
        <end position="485"/>
    </location>
</feature>
<evidence type="ECO:0000259" key="10">
    <source>
        <dbReference type="PROSITE" id="PS50850"/>
    </source>
</evidence>
<dbReference type="NCBIfam" id="TIGR00879">
    <property type="entry name" value="SP"/>
    <property type="match status" value="1"/>
</dbReference>
<evidence type="ECO:0000256" key="3">
    <source>
        <dbReference type="ARBA" id="ARBA00022475"/>
    </source>
</evidence>
<comment type="caution">
    <text evidence="11">The sequence shown here is derived from an EMBL/GenBank/DDBJ whole genome shotgun (WGS) entry which is preliminary data.</text>
</comment>
<dbReference type="OrthoDB" id="4540492at2759"/>
<dbReference type="PANTHER" id="PTHR23503:SF127">
    <property type="entry name" value="FI08437P-RELATED"/>
    <property type="match status" value="1"/>
</dbReference>